<reference evidence="4 5" key="1">
    <citation type="submission" date="2019-12" db="EMBL/GenBank/DDBJ databases">
        <authorList>
            <person name="Scholz U."/>
            <person name="Mascher M."/>
            <person name="Fiebig A."/>
        </authorList>
    </citation>
    <scope>NUCLEOTIDE SEQUENCE</scope>
</reference>
<dbReference type="InterPro" id="IPR036815">
    <property type="entry name" value="14-3-3_dom_sf"/>
</dbReference>
<dbReference type="EMBL" id="CACRZD030000009">
    <property type="protein sequence ID" value="CAA6665611.1"/>
    <property type="molecule type" value="Genomic_DNA"/>
</dbReference>
<dbReference type="InterPro" id="IPR000308">
    <property type="entry name" value="14-3-3"/>
</dbReference>
<dbReference type="SMART" id="SM00101">
    <property type="entry name" value="14_3_3"/>
    <property type="match status" value="1"/>
</dbReference>
<dbReference type="PANTHER" id="PTHR18860">
    <property type="entry name" value="14-3-3 PROTEIN"/>
    <property type="match status" value="1"/>
</dbReference>
<feature type="domain" description="14-3-3" evidence="3">
    <location>
        <begin position="7"/>
        <end position="236"/>
    </location>
</feature>
<keyword evidence="5" id="KW-1185">Reference proteome</keyword>
<dbReference type="SUPFAM" id="SSF48445">
    <property type="entry name" value="14-3-3 protein"/>
    <property type="match status" value="1"/>
</dbReference>
<evidence type="ECO:0000256" key="2">
    <source>
        <dbReference type="PIRSR" id="PIRSR000868-1"/>
    </source>
</evidence>
<gene>
    <name evidence="4" type="ORF">SI7747_09012000</name>
</gene>
<feature type="site" description="Interaction with phosphoserine on interacting protein" evidence="2">
    <location>
        <position position="60"/>
    </location>
</feature>
<sequence length="273" mass="30988">MATGRERENFVYIAKLAEQAERYDEMVESMKKVASLGVELSVEERNLLSVGYKNVIGARRASWRILSSIEQKEETKGNEQNVRKIKEYRQQVETELSGICTDITTVIDEHLIPSATAGESSVFYYKMKGDYYRYLAEFKSASEKKEAADQSLKAYETATATAEADLSPTHPIRLGLALNFSVFYYEIMNSPERACHLAKQAFDEAIDSTLIMQLLRDNLTLWTSDITDETEDSVRESTARAGAGEDMEVSSLPVISCSLWNHRPFHYFYPPLQ</sequence>
<evidence type="ECO:0000259" key="3">
    <source>
        <dbReference type="SMART" id="SM00101"/>
    </source>
</evidence>
<accession>A0A7I8J683</accession>
<evidence type="ECO:0000313" key="5">
    <source>
        <dbReference type="Proteomes" id="UP001189122"/>
    </source>
</evidence>
<dbReference type="InterPro" id="IPR023409">
    <property type="entry name" value="14-3-3_CS"/>
</dbReference>
<dbReference type="PRINTS" id="PR00305">
    <property type="entry name" value="1433ZETA"/>
</dbReference>
<dbReference type="Proteomes" id="UP001189122">
    <property type="component" value="Unassembled WGS sequence"/>
</dbReference>
<dbReference type="AlphaFoldDB" id="A0A7I8J683"/>
<dbReference type="Pfam" id="PF00244">
    <property type="entry name" value="14-3-3"/>
    <property type="match status" value="1"/>
</dbReference>
<organism evidence="4">
    <name type="scientific">Spirodela intermedia</name>
    <name type="common">Intermediate duckweed</name>
    <dbReference type="NCBI Taxonomy" id="51605"/>
    <lineage>
        <taxon>Eukaryota</taxon>
        <taxon>Viridiplantae</taxon>
        <taxon>Streptophyta</taxon>
        <taxon>Embryophyta</taxon>
        <taxon>Tracheophyta</taxon>
        <taxon>Spermatophyta</taxon>
        <taxon>Magnoliopsida</taxon>
        <taxon>Liliopsida</taxon>
        <taxon>Araceae</taxon>
        <taxon>Lemnoideae</taxon>
        <taxon>Spirodela</taxon>
    </lineage>
</organism>
<evidence type="ECO:0000256" key="1">
    <source>
        <dbReference type="ARBA" id="ARBA00006141"/>
    </source>
</evidence>
<evidence type="ECO:0000313" key="4">
    <source>
        <dbReference type="EMBL" id="CAA2626296.1"/>
    </source>
</evidence>
<dbReference type="Gene3D" id="1.20.190.20">
    <property type="entry name" value="14-3-3 domain"/>
    <property type="match status" value="1"/>
</dbReference>
<dbReference type="EMBL" id="LR743596">
    <property type="protein sequence ID" value="CAA2626296.1"/>
    <property type="molecule type" value="Genomic_DNA"/>
</dbReference>
<feature type="site" description="Interaction with phosphoserine on interacting protein" evidence="2">
    <location>
        <position position="133"/>
    </location>
</feature>
<dbReference type="PROSITE" id="PS00796">
    <property type="entry name" value="1433_1"/>
    <property type="match status" value="1"/>
</dbReference>
<protein>
    <recommendedName>
        <fullName evidence="3">14-3-3 domain-containing protein</fullName>
    </recommendedName>
</protein>
<comment type="similarity">
    <text evidence="1">Belongs to the 14-3-3 family.</text>
</comment>
<dbReference type="PIRSF" id="PIRSF000868">
    <property type="entry name" value="14-3-3"/>
    <property type="match status" value="1"/>
</dbReference>
<proteinExistence type="inferred from homology"/>
<name>A0A7I8J683_SPIIN</name>
<dbReference type="InterPro" id="IPR023410">
    <property type="entry name" value="14-3-3_domain"/>
</dbReference>